<dbReference type="InterPro" id="IPR001810">
    <property type="entry name" value="F-box_dom"/>
</dbReference>
<reference evidence="3 4" key="1">
    <citation type="submission" date="2016-08" db="EMBL/GenBank/DDBJ databases">
        <title>Genomes of anaerobic fungi encode conserved fungal cellulosomes for biomass hydrolysis.</title>
        <authorList>
            <consortium name="DOE Joint Genome Institute"/>
            <person name="Haitjema C.H."/>
            <person name="Gilmore S.P."/>
            <person name="Henske J.K."/>
            <person name="Solomon K.V."/>
            <person name="De Groot R."/>
            <person name="Kuo A."/>
            <person name="Mondo S.J."/>
            <person name="Salamov A.A."/>
            <person name="Labutti K."/>
            <person name="Zhao Z."/>
            <person name="Chiniquy J."/>
            <person name="Barry K."/>
            <person name="Brewer H.M."/>
            <person name="Purvine S.O."/>
            <person name="Wright A.T."/>
            <person name="Boxma B."/>
            <person name="Van Alen T."/>
            <person name="Hackstein J.H."/>
            <person name="Baker S.E."/>
            <person name="Grigoriev I.V."/>
            <person name="O'Malley M.A."/>
        </authorList>
    </citation>
    <scope>NUCLEOTIDE SEQUENCE [LARGE SCALE GENOMIC DNA]</scope>
    <source>
        <strain evidence="4">finn</strain>
    </source>
</reference>
<reference evidence="3 4" key="2">
    <citation type="submission" date="2016-08" db="EMBL/GenBank/DDBJ databases">
        <title>Pervasive Adenine N6-methylation of Active Genes in Fungi.</title>
        <authorList>
            <consortium name="DOE Joint Genome Institute"/>
            <person name="Mondo S.J."/>
            <person name="Dannebaum R.O."/>
            <person name="Kuo R.C."/>
            <person name="Labutti K."/>
            <person name="Haridas S."/>
            <person name="Kuo A."/>
            <person name="Salamov A."/>
            <person name="Ahrendt S.R."/>
            <person name="Lipzen A."/>
            <person name="Sullivan W."/>
            <person name="Andreopoulos W.B."/>
            <person name="Clum A."/>
            <person name="Lindquist E."/>
            <person name="Daum C."/>
            <person name="Ramamoorthy G.K."/>
            <person name="Gryganskyi A."/>
            <person name="Culley D."/>
            <person name="Magnuson J.K."/>
            <person name="James T.Y."/>
            <person name="O'Malley M.A."/>
            <person name="Stajich J.E."/>
            <person name="Spatafora J.W."/>
            <person name="Visel A."/>
            <person name="Grigoriev I.V."/>
        </authorList>
    </citation>
    <scope>NUCLEOTIDE SEQUENCE [LARGE SCALE GENOMIC DNA]</scope>
    <source>
        <strain evidence="4">finn</strain>
    </source>
</reference>
<feature type="region of interest" description="Disordered" evidence="1">
    <location>
        <begin position="236"/>
        <end position="266"/>
    </location>
</feature>
<accession>A0A1Y1V975</accession>
<dbReference type="STRING" id="1754191.A0A1Y1V975"/>
<proteinExistence type="predicted"/>
<dbReference type="Gene3D" id="1.20.1280.50">
    <property type="match status" value="1"/>
</dbReference>
<dbReference type="PROSITE" id="PS50181">
    <property type="entry name" value="FBOX"/>
    <property type="match status" value="1"/>
</dbReference>
<evidence type="ECO:0000313" key="3">
    <source>
        <dbReference type="EMBL" id="ORX50338.1"/>
    </source>
</evidence>
<dbReference type="Proteomes" id="UP000193719">
    <property type="component" value="Unassembled WGS sequence"/>
</dbReference>
<dbReference type="SUPFAM" id="SSF81383">
    <property type="entry name" value="F-box domain"/>
    <property type="match status" value="1"/>
</dbReference>
<organism evidence="3 4">
    <name type="scientific">Piromyces finnis</name>
    <dbReference type="NCBI Taxonomy" id="1754191"/>
    <lineage>
        <taxon>Eukaryota</taxon>
        <taxon>Fungi</taxon>
        <taxon>Fungi incertae sedis</taxon>
        <taxon>Chytridiomycota</taxon>
        <taxon>Chytridiomycota incertae sedis</taxon>
        <taxon>Neocallimastigomycetes</taxon>
        <taxon>Neocallimastigales</taxon>
        <taxon>Neocallimastigaceae</taxon>
        <taxon>Piromyces</taxon>
    </lineage>
</organism>
<sequence>MKENVNNRFNHSDSRNHSNSSESKKSMKKLNFFLKGISHRFFHKNKTIGKQKSIGEQGILKKSNNLKKNKLFKDIILKCLQNLDLKSLGNAKQTCKEWKSLIETNEQLIWRQLCKRYWGLDHKKYANNLSHCIYEVQWKELFLLNYNMHHEKYYFTTHHQPFQLGEIQKKKRFSQTYLNINPYAFANSVISQSSSYYPFPYPKISSNEATLSQKKNIDTIPSNNIISPVDSLSSYSSVDNNNKNKNNDYPTASSTSLTDLPSSPETSKLLDQTLEENMETIDDSTSLYNLIEDDDYYNYSSSSSSSSSSSPPPPPPHNSNFSSYFSKVSLLNKFSNVLGYNQEKKSKKNYLMVWPYGLSEPYTVTICNHYLFWIFNFREIQVYDINTRKNVCRLKGHDGEIGLVLSNHQHYIVSFDLNSLVIIWDIRNFSIKRKINVKDSLGLIISMSVHRDRMVATNSKGLIMVWNINTGELITSYKIPKEFINPNEEENFTNVALWNDYIAFALQSSIYFIYDISKNKCVNIMYHPQNQRAQEMFHLFRQRLNVASTTSGNVFNDQSDDEHENIDNDSSNIDQILAIINQRSSSIEEDDEYQNYLYPPQNQPVSHQLHPLLEEETQEMMMPNPNNSTSTDPLTEEEDEEGEFQRMEEGNINEDISLPPQIEDENENNEEDLEDIIARQSQYPFTLAINSHLLMTNGPKRNKLSIWSLETGKLLYNLSEARALEKLDLHLPTLRMDDLFCELNFAEFSTDYSFIYTTIQYEQESSLAVWDFRSDQNPQKSRYFDIIDLNIDEQQRKFWIAYEYENEEVDES</sequence>
<feature type="compositionally biased region" description="Polar residues" evidence="1">
    <location>
        <begin position="624"/>
        <end position="633"/>
    </location>
</feature>
<feature type="compositionally biased region" description="Low complexity" evidence="1">
    <location>
        <begin position="250"/>
        <end position="266"/>
    </location>
</feature>
<dbReference type="SUPFAM" id="SSF50998">
    <property type="entry name" value="Quinoprotein alcohol dehydrogenase-like"/>
    <property type="match status" value="1"/>
</dbReference>
<dbReference type="InterPro" id="IPR015943">
    <property type="entry name" value="WD40/YVTN_repeat-like_dom_sf"/>
</dbReference>
<comment type="caution">
    <text evidence="3">The sequence shown here is derived from an EMBL/GenBank/DDBJ whole genome shotgun (WGS) entry which is preliminary data.</text>
</comment>
<dbReference type="OrthoDB" id="10257471at2759"/>
<feature type="domain" description="F-box" evidence="2">
    <location>
        <begin position="65"/>
        <end position="113"/>
    </location>
</feature>
<evidence type="ECO:0000256" key="1">
    <source>
        <dbReference type="SAM" id="MobiDB-lite"/>
    </source>
</evidence>
<evidence type="ECO:0000313" key="4">
    <source>
        <dbReference type="Proteomes" id="UP000193719"/>
    </source>
</evidence>
<dbReference type="Gene3D" id="2.130.10.10">
    <property type="entry name" value="YVTN repeat-like/Quinoprotein amine dehydrogenase"/>
    <property type="match status" value="1"/>
</dbReference>
<protein>
    <submittedName>
        <fullName evidence="3">WD40 repeat-like protein</fullName>
    </submittedName>
</protein>
<keyword evidence="4" id="KW-1185">Reference proteome</keyword>
<feature type="region of interest" description="Disordered" evidence="1">
    <location>
        <begin position="1"/>
        <end position="25"/>
    </location>
</feature>
<feature type="compositionally biased region" description="Basic and acidic residues" evidence="1">
    <location>
        <begin position="1"/>
        <end position="16"/>
    </location>
</feature>
<feature type="region of interest" description="Disordered" evidence="1">
    <location>
        <begin position="617"/>
        <end position="641"/>
    </location>
</feature>
<dbReference type="AlphaFoldDB" id="A0A1Y1V975"/>
<gene>
    <name evidence="3" type="ORF">BCR36DRAFT_327027</name>
</gene>
<dbReference type="InterPro" id="IPR011047">
    <property type="entry name" value="Quinoprotein_ADH-like_sf"/>
</dbReference>
<dbReference type="SMART" id="SM00256">
    <property type="entry name" value="FBOX"/>
    <property type="match status" value="1"/>
</dbReference>
<dbReference type="InterPro" id="IPR036047">
    <property type="entry name" value="F-box-like_dom_sf"/>
</dbReference>
<name>A0A1Y1V975_9FUNG</name>
<dbReference type="EMBL" id="MCFH01000021">
    <property type="protein sequence ID" value="ORX50338.1"/>
    <property type="molecule type" value="Genomic_DNA"/>
</dbReference>
<dbReference type="Pfam" id="PF00646">
    <property type="entry name" value="F-box"/>
    <property type="match status" value="1"/>
</dbReference>
<evidence type="ECO:0000259" key="2">
    <source>
        <dbReference type="PROSITE" id="PS50181"/>
    </source>
</evidence>